<evidence type="ECO:0000313" key="2">
    <source>
        <dbReference type="Proteomes" id="UP001596407"/>
    </source>
</evidence>
<dbReference type="EMBL" id="JBHSZH010000005">
    <property type="protein sequence ID" value="MFC7082517.1"/>
    <property type="molecule type" value="Genomic_DNA"/>
</dbReference>
<organism evidence="1 2">
    <name type="scientific">Halorussus caseinilyticus</name>
    <dbReference type="NCBI Taxonomy" id="3034025"/>
    <lineage>
        <taxon>Archaea</taxon>
        <taxon>Methanobacteriati</taxon>
        <taxon>Methanobacteriota</taxon>
        <taxon>Stenosarchaea group</taxon>
        <taxon>Halobacteria</taxon>
        <taxon>Halobacteriales</taxon>
        <taxon>Haladaptataceae</taxon>
        <taxon>Halorussus</taxon>
    </lineage>
</organism>
<sequence>MKDVDKNGLGGPNSDLKPIADLENWSPSFGATLDALREKGGRAEDAMNFVRDYYEVMKEVAKILKPGQPAAWVVANRTMSRVNIPTHLITQELCQHLGYEHEVTLPREIPTKTLPWENAPENIEGTKGDLMANENIVVTRSPSE</sequence>
<dbReference type="RefSeq" id="WP_382210352.1">
    <property type="nucleotide sequence ID" value="NZ_JBHSZH010000005.1"/>
</dbReference>
<proteinExistence type="predicted"/>
<gene>
    <name evidence="1" type="ORF">ACFQJ6_22985</name>
</gene>
<dbReference type="AlphaFoldDB" id="A0ABD5WTM6"/>
<keyword evidence="2" id="KW-1185">Reference proteome</keyword>
<dbReference type="Proteomes" id="UP001596407">
    <property type="component" value="Unassembled WGS sequence"/>
</dbReference>
<evidence type="ECO:0000313" key="1">
    <source>
        <dbReference type="EMBL" id="MFC7082517.1"/>
    </source>
</evidence>
<dbReference type="InterPro" id="IPR029063">
    <property type="entry name" value="SAM-dependent_MTases_sf"/>
</dbReference>
<name>A0ABD5WTM6_9EURY</name>
<protein>
    <submittedName>
        <fullName evidence="1">Uncharacterized protein</fullName>
    </submittedName>
</protein>
<reference evidence="1 2" key="1">
    <citation type="journal article" date="2019" name="Int. J. Syst. Evol. Microbiol.">
        <title>The Global Catalogue of Microorganisms (GCM) 10K type strain sequencing project: providing services to taxonomists for standard genome sequencing and annotation.</title>
        <authorList>
            <consortium name="The Broad Institute Genomics Platform"/>
            <consortium name="The Broad Institute Genome Sequencing Center for Infectious Disease"/>
            <person name="Wu L."/>
            <person name="Ma J."/>
        </authorList>
    </citation>
    <scope>NUCLEOTIDE SEQUENCE [LARGE SCALE GENOMIC DNA]</scope>
    <source>
        <strain evidence="1 2">DT72</strain>
    </source>
</reference>
<comment type="caution">
    <text evidence="1">The sequence shown here is derived from an EMBL/GenBank/DDBJ whole genome shotgun (WGS) entry which is preliminary data.</text>
</comment>
<accession>A0ABD5WTM6</accession>
<dbReference type="Gene3D" id="3.40.50.150">
    <property type="entry name" value="Vaccinia Virus protein VP39"/>
    <property type="match status" value="1"/>
</dbReference>